<comment type="caution">
    <text evidence="1">The sequence shown here is derived from an EMBL/GenBank/DDBJ whole genome shotgun (WGS) entry which is preliminary data.</text>
</comment>
<dbReference type="EMBL" id="ASHM01066260">
    <property type="protein sequence ID" value="PNX91435.1"/>
    <property type="molecule type" value="Genomic_DNA"/>
</dbReference>
<sequence>MHLHPSWEKVCLPKDKGGLGIKNLALFNLALLCKWKWRCLNERNTI</sequence>
<gene>
    <name evidence="1" type="ORF">L195_g047566</name>
</gene>
<protein>
    <submittedName>
        <fullName evidence="1">Uncharacterized protein</fullName>
    </submittedName>
</protein>
<evidence type="ECO:0000313" key="1">
    <source>
        <dbReference type="EMBL" id="PNX91435.1"/>
    </source>
</evidence>
<dbReference type="AlphaFoldDB" id="A0A2K3MKZ2"/>
<accession>A0A2K3MKZ2</accession>
<dbReference type="Proteomes" id="UP000236291">
    <property type="component" value="Unassembled WGS sequence"/>
</dbReference>
<name>A0A2K3MKZ2_TRIPR</name>
<feature type="non-terminal residue" evidence="1">
    <location>
        <position position="46"/>
    </location>
</feature>
<reference evidence="1 2" key="1">
    <citation type="journal article" date="2014" name="Am. J. Bot.">
        <title>Genome assembly and annotation for red clover (Trifolium pratense; Fabaceae).</title>
        <authorList>
            <person name="Istvanek J."/>
            <person name="Jaros M."/>
            <person name="Krenek A."/>
            <person name="Repkova J."/>
        </authorList>
    </citation>
    <scope>NUCLEOTIDE SEQUENCE [LARGE SCALE GENOMIC DNA]</scope>
    <source>
        <strain evidence="2">cv. Tatra</strain>
        <tissue evidence="1">Young leaves</tissue>
    </source>
</reference>
<organism evidence="1 2">
    <name type="scientific">Trifolium pratense</name>
    <name type="common">Red clover</name>
    <dbReference type="NCBI Taxonomy" id="57577"/>
    <lineage>
        <taxon>Eukaryota</taxon>
        <taxon>Viridiplantae</taxon>
        <taxon>Streptophyta</taxon>
        <taxon>Embryophyta</taxon>
        <taxon>Tracheophyta</taxon>
        <taxon>Spermatophyta</taxon>
        <taxon>Magnoliopsida</taxon>
        <taxon>eudicotyledons</taxon>
        <taxon>Gunneridae</taxon>
        <taxon>Pentapetalae</taxon>
        <taxon>rosids</taxon>
        <taxon>fabids</taxon>
        <taxon>Fabales</taxon>
        <taxon>Fabaceae</taxon>
        <taxon>Papilionoideae</taxon>
        <taxon>50 kb inversion clade</taxon>
        <taxon>NPAAA clade</taxon>
        <taxon>Hologalegina</taxon>
        <taxon>IRL clade</taxon>
        <taxon>Trifolieae</taxon>
        <taxon>Trifolium</taxon>
    </lineage>
</organism>
<reference evidence="1 2" key="2">
    <citation type="journal article" date="2017" name="Front. Plant Sci.">
        <title>Gene Classification and Mining of Molecular Markers Useful in Red Clover (Trifolium pratense) Breeding.</title>
        <authorList>
            <person name="Istvanek J."/>
            <person name="Dluhosova J."/>
            <person name="Dluhos P."/>
            <person name="Patkova L."/>
            <person name="Nedelnik J."/>
            <person name="Repkova J."/>
        </authorList>
    </citation>
    <scope>NUCLEOTIDE SEQUENCE [LARGE SCALE GENOMIC DNA]</scope>
    <source>
        <strain evidence="2">cv. Tatra</strain>
        <tissue evidence="1">Young leaves</tissue>
    </source>
</reference>
<evidence type="ECO:0000313" key="2">
    <source>
        <dbReference type="Proteomes" id="UP000236291"/>
    </source>
</evidence>
<proteinExistence type="predicted"/>